<evidence type="ECO:0000313" key="3">
    <source>
        <dbReference type="EMBL" id="CAB0039587.1"/>
    </source>
</evidence>
<reference evidence="3 4" key="1">
    <citation type="submission" date="2020-02" db="EMBL/GenBank/DDBJ databases">
        <authorList>
            <person name="Ferguson B K."/>
        </authorList>
    </citation>
    <scope>NUCLEOTIDE SEQUENCE [LARGE SCALE GENOMIC DNA]</scope>
</reference>
<feature type="repeat" description="ANK" evidence="1">
    <location>
        <begin position="164"/>
        <end position="196"/>
    </location>
</feature>
<dbReference type="InterPro" id="IPR002110">
    <property type="entry name" value="Ankyrin_rpt"/>
</dbReference>
<proteinExistence type="predicted"/>
<dbReference type="Proteomes" id="UP000479190">
    <property type="component" value="Unassembled WGS sequence"/>
</dbReference>
<accession>A0A6H5IQ57</accession>
<dbReference type="EMBL" id="CADCXV010000971">
    <property type="protein sequence ID" value="CAB0039587.1"/>
    <property type="molecule type" value="Genomic_DNA"/>
</dbReference>
<protein>
    <submittedName>
        <fullName evidence="3">Uncharacterized protein</fullName>
    </submittedName>
</protein>
<gene>
    <name evidence="3" type="ORF">TBRA_LOCUS11326</name>
</gene>
<feature type="compositionally biased region" description="Polar residues" evidence="2">
    <location>
        <begin position="65"/>
        <end position="79"/>
    </location>
</feature>
<dbReference type="Gene3D" id="1.25.40.20">
    <property type="entry name" value="Ankyrin repeat-containing domain"/>
    <property type="match status" value="1"/>
</dbReference>
<organism evidence="3 4">
    <name type="scientific">Trichogramma brassicae</name>
    <dbReference type="NCBI Taxonomy" id="86971"/>
    <lineage>
        <taxon>Eukaryota</taxon>
        <taxon>Metazoa</taxon>
        <taxon>Ecdysozoa</taxon>
        <taxon>Arthropoda</taxon>
        <taxon>Hexapoda</taxon>
        <taxon>Insecta</taxon>
        <taxon>Pterygota</taxon>
        <taxon>Neoptera</taxon>
        <taxon>Endopterygota</taxon>
        <taxon>Hymenoptera</taxon>
        <taxon>Apocrita</taxon>
        <taxon>Proctotrupomorpha</taxon>
        <taxon>Chalcidoidea</taxon>
        <taxon>Trichogrammatidae</taxon>
        <taxon>Trichogramma</taxon>
    </lineage>
</organism>
<dbReference type="OrthoDB" id="2384350at2759"/>
<dbReference type="AlphaFoldDB" id="A0A6H5IQ57"/>
<feature type="compositionally biased region" description="Basic and acidic residues" evidence="2">
    <location>
        <begin position="261"/>
        <end position="270"/>
    </location>
</feature>
<dbReference type="PROSITE" id="PS50297">
    <property type="entry name" value="ANK_REP_REGION"/>
    <property type="match status" value="1"/>
</dbReference>
<sequence>MLFGNLRPTKYAIGAGQRQEQIGPDTVTLCRCLRQKRGCRSTAGKRRRSELDRLGRKGLLCTSSAARKQSTMASRSCSSGKPKRSESMFRTGRATQRYTWPWRVGTRAWPGYCSTKMRIRIWSTRKDRPLCTSVFARDSTIRIWCAVDLRQVVRRPESMPRITRVITPLHLALLKRHRRVAEFLLRRGANPTLTNGAGSTALHLVCERNDDLAQVFFRINRQLANPRHRVRLDALDNLGLDAAERGSAPRQRGVGQIGAESRCRPERRDAGSYYSDQYSEQRAASELDLPGIRRR</sequence>
<feature type="region of interest" description="Disordered" evidence="2">
    <location>
        <begin position="65"/>
        <end position="90"/>
    </location>
</feature>
<dbReference type="Pfam" id="PF00023">
    <property type="entry name" value="Ank"/>
    <property type="match status" value="1"/>
</dbReference>
<keyword evidence="1" id="KW-0040">ANK repeat</keyword>
<name>A0A6H5IQ57_9HYME</name>
<evidence type="ECO:0000256" key="1">
    <source>
        <dbReference type="PROSITE-ProRule" id="PRU00023"/>
    </source>
</evidence>
<feature type="region of interest" description="Disordered" evidence="2">
    <location>
        <begin position="246"/>
        <end position="295"/>
    </location>
</feature>
<dbReference type="PROSITE" id="PS50088">
    <property type="entry name" value="ANK_REPEAT"/>
    <property type="match status" value="1"/>
</dbReference>
<dbReference type="SMART" id="SM00248">
    <property type="entry name" value="ANK"/>
    <property type="match status" value="2"/>
</dbReference>
<evidence type="ECO:0000256" key="2">
    <source>
        <dbReference type="SAM" id="MobiDB-lite"/>
    </source>
</evidence>
<dbReference type="SUPFAM" id="SSF48403">
    <property type="entry name" value="Ankyrin repeat"/>
    <property type="match status" value="1"/>
</dbReference>
<evidence type="ECO:0000313" key="4">
    <source>
        <dbReference type="Proteomes" id="UP000479190"/>
    </source>
</evidence>
<keyword evidence="4" id="KW-1185">Reference proteome</keyword>
<dbReference type="InterPro" id="IPR036770">
    <property type="entry name" value="Ankyrin_rpt-contain_sf"/>
</dbReference>